<dbReference type="OrthoDB" id="1454369at2"/>
<gene>
    <name evidence="2" type="ORF">EOJ36_00395</name>
</gene>
<sequence>MEVHHHSHHPKKLKEYLQEFLMLFFAVFLGFMSEYYLEYRAERHKEHDYLVSMTKDLKADLDDMHTKDQTMDELLLSGMKITSIIYKPNWEDSDVDSLYLNSINMVTRFITLNFSSGTIDQLRNAGGFRLILNEGIVAKITEYEKGKQLIQVQQEAMMERWSKVHHMQNKLLHLNVFGQPDRTGKITLNRDELNKIISQTGKAFLTSDKNTFYEYSNYVNVSKGYVAFYQIMCKMQQQKAQELIKLIEQELVH</sequence>
<reference evidence="2 3" key="1">
    <citation type="submission" date="2019-01" db="EMBL/GenBank/DDBJ databases">
        <authorList>
            <person name="Chen W.-M."/>
        </authorList>
    </citation>
    <scope>NUCLEOTIDE SEQUENCE [LARGE SCALE GENOMIC DNA]</scope>
    <source>
        <strain evidence="2 3">FSY-15</strain>
    </source>
</reference>
<organism evidence="2 3">
    <name type="scientific">Sandaracinomonas limnophila</name>
    <dbReference type="NCBI Taxonomy" id="1862386"/>
    <lineage>
        <taxon>Bacteria</taxon>
        <taxon>Pseudomonadati</taxon>
        <taxon>Bacteroidota</taxon>
        <taxon>Cytophagia</taxon>
        <taxon>Cytophagales</taxon>
        <taxon>Flectobacillaceae</taxon>
        <taxon>Sandaracinomonas</taxon>
    </lineage>
</organism>
<evidence type="ECO:0000256" key="1">
    <source>
        <dbReference type="SAM" id="Phobius"/>
    </source>
</evidence>
<keyword evidence="1" id="KW-0472">Membrane</keyword>
<dbReference type="AlphaFoldDB" id="A0A437PW71"/>
<keyword evidence="3" id="KW-1185">Reference proteome</keyword>
<dbReference type="EMBL" id="SACY01000001">
    <property type="protein sequence ID" value="RVU26490.1"/>
    <property type="molecule type" value="Genomic_DNA"/>
</dbReference>
<name>A0A437PW71_9BACT</name>
<evidence type="ECO:0000313" key="2">
    <source>
        <dbReference type="EMBL" id="RVU26490.1"/>
    </source>
</evidence>
<dbReference type="Proteomes" id="UP000282832">
    <property type="component" value="Unassembled WGS sequence"/>
</dbReference>
<proteinExistence type="predicted"/>
<accession>A0A437PW71</accession>
<protein>
    <submittedName>
        <fullName evidence="2">Uncharacterized protein</fullName>
    </submittedName>
</protein>
<dbReference type="RefSeq" id="WP_127802043.1">
    <property type="nucleotide sequence ID" value="NZ_SACY01000001.1"/>
</dbReference>
<keyword evidence="1" id="KW-1133">Transmembrane helix</keyword>
<comment type="caution">
    <text evidence="2">The sequence shown here is derived from an EMBL/GenBank/DDBJ whole genome shotgun (WGS) entry which is preliminary data.</text>
</comment>
<feature type="transmembrane region" description="Helical" evidence="1">
    <location>
        <begin position="20"/>
        <end position="37"/>
    </location>
</feature>
<keyword evidence="1" id="KW-0812">Transmembrane</keyword>
<evidence type="ECO:0000313" key="3">
    <source>
        <dbReference type="Proteomes" id="UP000282832"/>
    </source>
</evidence>